<accession>A0ABR9PE83</accession>
<feature type="transmembrane region" description="Helical" evidence="1">
    <location>
        <begin position="41"/>
        <end position="61"/>
    </location>
</feature>
<reference evidence="2 3" key="1">
    <citation type="submission" date="2020-09" db="EMBL/GenBank/DDBJ databases">
        <title>Diversity and distribution of actinomycetes associated with coral in the coast of Hainan.</title>
        <authorList>
            <person name="Li F."/>
        </authorList>
    </citation>
    <scope>NUCLEOTIDE SEQUENCE [LARGE SCALE GENOMIC DNA]</scope>
    <source>
        <strain evidence="2 3">HNM0947</strain>
    </source>
</reference>
<dbReference type="Proteomes" id="UP000806528">
    <property type="component" value="Unassembled WGS sequence"/>
</dbReference>
<name>A0ABR9PE83_9ACTN</name>
<evidence type="ECO:0000313" key="3">
    <source>
        <dbReference type="Proteomes" id="UP000806528"/>
    </source>
</evidence>
<keyword evidence="1" id="KW-1133">Transmembrane helix</keyword>
<keyword evidence="3" id="KW-1185">Reference proteome</keyword>
<proteinExistence type="predicted"/>
<protein>
    <recommendedName>
        <fullName evidence="4">Zinc ribbon domain-containing protein</fullName>
    </recommendedName>
</protein>
<keyword evidence="1" id="KW-0472">Membrane</keyword>
<evidence type="ECO:0008006" key="4">
    <source>
        <dbReference type="Google" id="ProtNLM"/>
    </source>
</evidence>
<keyword evidence="1" id="KW-0812">Transmembrane</keyword>
<comment type="caution">
    <text evidence="2">The sequence shown here is derived from an EMBL/GenBank/DDBJ whole genome shotgun (WGS) entry which is preliminary data.</text>
</comment>
<evidence type="ECO:0000313" key="2">
    <source>
        <dbReference type="EMBL" id="MBE3002124.1"/>
    </source>
</evidence>
<sequence>MSRLCPGCGAPATRDESKYCASCGDLLPPVRQRWWKRPRNLAIAAGVVAVLAVASLLRAVMAPSPEEPVEELVAAMQDRDLERVLALIEHDVHEDRKAFWGMDPRSAQGLFAEGALDEGYDLPDLSVGDAAEARSGIVRAEADVPPPEDRWVPVSAEGSWSGGAFTRRETDGWVREWGLRPGEGEALALGQFRLPHTPEGPITIAGMDYEVSDNPVMRTFAPFSRETAPVGVYTVTYDHPHFETGTETLEVAPGETVILGLEVGDVREEMVDEGHQKVEEYLDECEEDEDLRPIGCPFGHDPGHFFPPQGGADWEILTRPEIGITTGDVEPGSHVPSIAVETTEPGTAEVTFNLRDQPEQTHSVDFEVGGTIGTNDAGETVFRS</sequence>
<dbReference type="RefSeq" id="WP_193124714.1">
    <property type="nucleotide sequence ID" value="NZ_JADBGI010000034.1"/>
</dbReference>
<dbReference type="EMBL" id="JADBGI010000034">
    <property type="protein sequence ID" value="MBE3002124.1"/>
    <property type="molecule type" value="Genomic_DNA"/>
</dbReference>
<organism evidence="2 3">
    <name type="scientific">Nocardiopsis coralli</name>
    <dbReference type="NCBI Taxonomy" id="2772213"/>
    <lineage>
        <taxon>Bacteria</taxon>
        <taxon>Bacillati</taxon>
        <taxon>Actinomycetota</taxon>
        <taxon>Actinomycetes</taxon>
        <taxon>Streptosporangiales</taxon>
        <taxon>Nocardiopsidaceae</taxon>
        <taxon>Nocardiopsis</taxon>
    </lineage>
</organism>
<gene>
    <name evidence="2" type="ORF">IDM40_25985</name>
</gene>
<evidence type="ECO:0000256" key="1">
    <source>
        <dbReference type="SAM" id="Phobius"/>
    </source>
</evidence>